<dbReference type="SUPFAM" id="SSF53474">
    <property type="entry name" value="alpha/beta-Hydrolases"/>
    <property type="match status" value="1"/>
</dbReference>
<dbReference type="Proteomes" id="UP000184501">
    <property type="component" value="Unassembled WGS sequence"/>
</dbReference>
<dbReference type="InterPro" id="IPR029058">
    <property type="entry name" value="AB_hydrolase_fold"/>
</dbReference>
<dbReference type="PANTHER" id="PTHR48098:SF3">
    <property type="entry name" value="IRON(III) ENTEROBACTIN ESTERASE"/>
    <property type="match status" value="1"/>
</dbReference>
<keyword evidence="7" id="KW-1185">Reference proteome</keyword>
<evidence type="ECO:0000256" key="1">
    <source>
        <dbReference type="ARBA" id="ARBA00004496"/>
    </source>
</evidence>
<sequence length="388" mass="42619">MLVDSPRIAELAERPGDLAAFWAEVERRGTPLLEPADDGSRVVTFVWRGTPGTTDVLLLANRLTDRDNLAASRMRRLPGTDLWHLSYLLPDDYRGTYQIAPDFSGQHDADNAHWQRLMATARTDPFNPDTVDTGRNGLASSVVELPAAPEQPWWRPAGAPAGRVSEHRLTSTILGNSRSIWLYEPREASEGTLVLFDGNVWFPRLSFQHTLDNLIAAGAIPPVSAIGVDTIDVPTRRRELGGNPDFVTFLTAELLPWAGQRLGASPAADRTVVAGQSFGGLTALLAGHLAPDRFGNVLCQSPSLWRAQHLIDAYPAGRDIRLHLSVGRYERDMVDHTRALRDHLAHQGYPVSLTEYTGGHDFVCWRGCLADGLIELTGARDHLSHVDG</sequence>
<name>A0A1M5FKA5_STRHI</name>
<proteinExistence type="inferred from homology"/>
<dbReference type="Pfam" id="PF00756">
    <property type="entry name" value="Esterase"/>
    <property type="match status" value="1"/>
</dbReference>
<dbReference type="NCBIfam" id="NF007758">
    <property type="entry name" value="PRK10439.1"/>
    <property type="match status" value="1"/>
</dbReference>
<dbReference type="InterPro" id="IPR013783">
    <property type="entry name" value="Ig-like_fold"/>
</dbReference>
<dbReference type="STRING" id="2017.SAMN05444320_105479"/>
<dbReference type="Pfam" id="PF11806">
    <property type="entry name" value="Enterochelin_N"/>
    <property type="match status" value="1"/>
</dbReference>
<dbReference type="EMBL" id="FQVN01000005">
    <property type="protein sequence ID" value="SHF91936.1"/>
    <property type="molecule type" value="Genomic_DNA"/>
</dbReference>
<dbReference type="Gene3D" id="2.60.40.10">
    <property type="entry name" value="Immunoglobulins"/>
    <property type="match status" value="1"/>
</dbReference>
<dbReference type="GO" id="GO:0005737">
    <property type="term" value="C:cytoplasm"/>
    <property type="evidence" value="ECO:0007669"/>
    <property type="project" value="UniProtKB-SubCell"/>
</dbReference>
<dbReference type="InterPro" id="IPR014756">
    <property type="entry name" value="Ig_E-set"/>
</dbReference>
<dbReference type="GO" id="GO:0005506">
    <property type="term" value="F:iron ion binding"/>
    <property type="evidence" value="ECO:0007669"/>
    <property type="project" value="InterPro"/>
</dbReference>
<feature type="domain" description="Enterochelin esterase N-terminal" evidence="5">
    <location>
        <begin position="43"/>
        <end position="154"/>
    </location>
</feature>
<dbReference type="InterPro" id="IPR000801">
    <property type="entry name" value="Esterase-like"/>
</dbReference>
<dbReference type="InterPro" id="IPR021764">
    <property type="entry name" value="Enterochelin_esterase_N"/>
</dbReference>
<dbReference type="SUPFAM" id="SSF81296">
    <property type="entry name" value="E set domains"/>
    <property type="match status" value="1"/>
</dbReference>
<dbReference type="GO" id="GO:0008849">
    <property type="term" value="F:enterochelin esterase activity"/>
    <property type="evidence" value="ECO:0007669"/>
    <property type="project" value="InterPro"/>
</dbReference>
<dbReference type="GO" id="GO:0006826">
    <property type="term" value="P:iron ion transport"/>
    <property type="evidence" value="ECO:0007669"/>
    <property type="project" value="InterPro"/>
</dbReference>
<dbReference type="InterPro" id="IPR050583">
    <property type="entry name" value="Mycobacterial_A85_antigen"/>
</dbReference>
<keyword evidence="2" id="KW-0963">Cytoplasm</keyword>
<gene>
    <name evidence="6" type="ORF">SAMN05444320_105479</name>
</gene>
<dbReference type="GO" id="GO:0005975">
    <property type="term" value="P:carbohydrate metabolic process"/>
    <property type="evidence" value="ECO:0007669"/>
    <property type="project" value="UniProtKB-ARBA"/>
</dbReference>
<comment type="subcellular location">
    <subcellularLocation>
        <location evidence="1">Cytoplasm</location>
    </subcellularLocation>
</comment>
<protein>
    <submittedName>
        <fullName evidence="6">Enterochelin esterase</fullName>
    </submittedName>
</protein>
<keyword evidence="3" id="KW-0378">Hydrolase</keyword>
<evidence type="ECO:0000313" key="6">
    <source>
        <dbReference type="EMBL" id="SHF91936.1"/>
    </source>
</evidence>
<dbReference type="PANTHER" id="PTHR48098">
    <property type="entry name" value="ENTEROCHELIN ESTERASE-RELATED"/>
    <property type="match status" value="1"/>
</dbReference>
<evidence type="ECO:0000256" key="2">
    <source>
        <dbReference type="ARBA" id="ARBA00022490"/>
    </source>
</evidence>
<evidence type="ECO:0000313" key="7">
    <source>
        <dbReference type="Proteomes" id="UP000184501"/>
    </source>
</evidence>
<evidence type="ECO:0000256" key="3">
    <source>
        <dbReference type="ARBA" id="ARBA00022801"/>
    </source>
</evidence>
<evidence type="ECO:0000259" key="5">
    <source>
        <dbReference type="Pfam" id="PF11806"/>
    </source>
</evidence>
<organism evidence="6 7">
    <name type="scientific">Streptoalloteichus hindustanus</name>
    <dbReference type="NCBI Taxonomy" id="2017"/>
    <lineage>
        <taxon>Bacteria</taxon>
        <taxon>Bacillati</taxon>
        <taxon>Actinomycetota</taxon>
        <taxon>Actinomycetes</taxon>
        <taxon>Pseudonocardiales</taxon>
        <taxon>Pseudonocardiaceae</taxon>
        <taxon>Streptoalloteichus</taxon>
    </lineage>
</organism>
<accession>A0A1M5FKA5</accession>
<evidence type="ECO:0000256" key="4">
    <source>
        <dbReference type="ARBA" id="ARBA00024201"/>
    </source>
</evidence>
<dbReference type="AlphaFoldDB" id="A0A1M5FKA5"/>
<dbReference type="Gene3D" id="3.40.50.1820">
    <property type="entry name" value="alpha/beta hydrolase"/>
    <property type="match status" value="1"/>
</dbReference>
<dbReference type="RefSeq" id="WP_200797566.1">
    <property type="nucleotide sequence ID" value="NZ_FQVN01000005.1"/>
</dbReference>
<comment type="similarity">
    <text evidence="4">Belongs to the Fes family.</text>
</comment>
<reference evidence="6 7" key="1">
    <citation type="submission" date="2016-11" db="EMBL/GenBank/DDBJ databases">
        <authorList>
            <person name="Jaros S."/>
            <person name="Januszkiewicz K."/>
            <person name="Wedrychowicz H."/>
        </authorList>
    </citation>
    <scope>NUCLEOTIDE SEQUENCE [LARGE SCALE GENOMIC DNA]</scope>
    <source>
        <strain evidence="6 7">DSM 44523</strain>
    </source>
</reference>